<dbReference type="SUPFAM" id="SSF54909">
    <property type="entry name" value="Dimeric alpha+beta barrel"/>
    <property type="match status" value="1"/>
</dbReference>
<evidence type="ECO:0000313" key="4">
    <source>
        <dbReference type="Proteomes" id="UP001237595"/>
    </source>
</evidence>
<proteinExistence type="predicted"/>
<evidence type="ECO:0000313" key="3">
    <source>
        <dbReference type="EMBL" id="MDI2032896.1"/>
    </source>
</evidence>
<reference evidence="3 4" key="1">
    <citation type="submission" date="2023-04" db="EMBL/GenBank/DDBJ databases">
        <title>Draft genome sequence of Saccharopolyspora sp. TS4A08 isolated from sweet potato rhizospheric soil.</title>
        <authorList>
            <person name="Suksaard P."/>
            <person name="Duangmal K."/>
        </authorList>
    </citation>
    <scope>NUCLEOTIDE SEQUENCE [LARGE SCALE GENOMIC DNA]</scope>
    <source>
        <strain evidence="3 4">TS4A08</strain>
    </source>
</reference>
<dbReference type="PANTHER" id="PTHR33178">
    <property type="match status" value="1"/>
</dbReference>
<dbReference type="Pfam" id="PF07876">
    <property type="entry name" value="Dabb"/>
    <property type="match status" value="1"/>
</dbReference>
<comment type="subunit">
    <text evidence="1">Homodimer.</text>
</comment>
<evidence type="ECO:0000256" key="1">
    <source>
        <dbReference type="ARBA" id="ARBA00011738"/>
    </source>
</evidence>
<dbReference type="PANTHER" id="PTHR33178:SF10">
    <property type="entry name" value="STRESS-RESPONSE A_B BARREL DOMAIN-CONTAINING PROTEIN"/>
    <property type="match status" value="1"/>
</dbReference>
<dbReference type="RefSeq" id="WP_281459133.1">
    <property type="nucleotide sequence ID" value="NZ_JASAOF010000041.1"/>
</dbReference>
<dbReference type="InterPro" id="IPR011008">
    <property type="entry name" value="Dimeric_a/b-barrel"/>
</dbReference>
<accession>A0ABT6PY16</accession>
<dbReference type="PROSITE" id="PS51502">
    <property type="entry name" value="S_R_A_B_BARREL"/>
    <property type="match status" value="1"/>
</dbReference>
<dbReference type="InterPro" id="IPR013097">
    <property type="entry name" value="Dabb"/>
</dbReference>
<sequence>MKHRVHPQDGEVLMTLQHVVAFRFGNEPTDDQLAEMRAGIESLTTIGEARTIRFGPDLTGQRTRGYSHLLLMEFDDEQSLQRYQRDPVHQRFAAWIAAHDVTLLVFDYHLDDRTIIWPKD</sequence>
<dbReference type="SMART" id="SM00886">
    <property type="entry name" value="Dabb"/>
    <property type="match status" value="1"/>
</dbReference>
<keyword evidence="4" id="KW-1185">Reference proteome</keyword>
<gene>
    <name evidence="3" type="ORF">QFW96_30040</name>
</gene>
<comment type="caution">
    <text evidence="3">The sequence shown here is derived from an EMBL/GenBank/DDBJ whole genome shotgun (WGS) entry which is preliminary data.</text>
</comment>
<dbReference type="EMBL" id="JASAOF010000041">
    <property type="protein sequence ID" value="MDI2032896.1"/>
    <property type="molecule type" value="Genomic_DNA"/>
</dbReference>
<dbReference type="InterPro" id="IPR044662">
    <property type="entry name" value="HS1/DABB1-like"/>
</dbReference>
<name>A0ABT6PY16_9PSEU</name>
<dbReference type="Proteomes" id="UP001237595">
    <property type="component" value="Unassembled WGS sequence"/>
</dbReference>
<dbReference type="Gene3D" id="3.30.70.100">
    <property type="match status" value="1"/>
</dbReference>
<organism evidence="3 4">
    <name type="scientific">Saccharopolyspora ipomoeae</name>
    <dbReference type="NCBI Taxonomy" id="3042027"/>
    <lineage>
        <taxon>Bacteria</taxon>
        <taxon>Bacillati</taxon>
        <taxon>Actinomycetota</taxon>
        <taxon>Actinomycetes</taxon>
        <taxon>Pseudonocardiales</taxon>
        <taxon>Pseudonocardiaceae</taxon>
        <taxon>Saccharopolyspora</taxon>
    </lineage>
</organism>
<feature type="domain" description="Stress-response A/B barrel" evidence="2">
    <location>
        <begin position="16"/>
        <end position="108"/>
    </location>
</feature>
<evidence type="ECO:0000259" key="2">
    <source>
        <dbReference type="PROSITE" id="PS51502"/>
    </source>
</evidence>
<protein>
    <submittedName>
        <fullName evidence="3">Dabb family protein</fullName>
    </submittedName>
</protein>